<reference evidence="7 8" key="1">
    <citation type="submission" date="2016-09" db="EMBL/GenBank/DDBJ databases">
        <title>Complete genome of Desulfosporosinus sp. OL.</title>
        <authorList>
            <person name="Mardanov A."/>
            <person name="Beletsky A."/>
            <person name="Panova A."/>
            <person name="Karnachuk O."/>
            <person name="Ravin N."/>
        </authorList>
    </citation>
    <scope>NUCLEOTIDE SEQUENCE [LARGE SCALE GENOMIC DNA]</scope>
    <source>
        <strain evidence="7 8">OL</strain>
    </source>
</reference>
<dbReference type="RefSeq" id="WP_075364980.1">
    <property type="nucleotide sequence ID" value="NZ_MLBF01000015.1"/>
</dbReference>
<proteinExistence type="inferred from homology"/>
<dbReference type="OrthoDB" id="9791807at2"/>
<organism evidence="7 8">
    <name type="scientific">Desulfosporosinus metallidurans</name>
    <dbReference type="NCBI Taxonomy" id="1888891"/>
    <lineage>
        <taxon>Bacteria</taxon>
        <taxon>Bacillati</taxon>
        <taxon>Bacillota</taxon>
        <taxon>Clostridia</taxon>
        <taxon>Eubacteriales</taxon>
        <taxon>Desulfitobacteriaceae</taxon>
        <taxon>Desulfosporosinus</taxon>
    </lineage>
</organism>
<evidence type="ECO:0000256" key="2">
    <source>
        <dbReference type="ARBA" id="ARBA00005268"/>
    </source>
</evidence>
<accession>A0A1Q8QWE7</accession>
<evidence type="ECO:0000256" key="5">
    <source>
        <dbReference type="ARBA" id="ARBA00023136"/>
    </source>
</evidence>
<keyword evidence="8" id="KW-1185">Reference proteome</keyword>
<evidence type="ECO:0000313" key="7">
    <source>
        <dbReference type="EMBL" id="OLN31669.1"/>
    </source>
</evidence>
<comment type="caution">
    <text evidence="7">The sequence shown here is derived from an EMBL/GenBank/DDBJ whole genome shotgun (WGS) entry which is preliminary data.</text>
</comment>
<evidence type="ECO:0000313" key="8">
    <source>
        <dbReference type="Proteomes" id="UP000186102"/>
    </source>
</evidence>
<dbReference type="Proteomes" id="UP000186102">
    <property type="component" value="Unassembled WGS sequence"/>
</dbReference>
<keyword evidence="3 6" id="KW-0812">Transmembrane</keyword>
<evidence type="ECO:0000256" key="6">
    <source>
        <dbReference type="SAM" id="Phobius"/>
    </source>
</evidence>
<evidence type="ECO:0000256" key="1">
    <source>
        <dbReference type="ARBA" id="ARBA00004141"/>
    </source>
</evidence>
<feature type="transmembrane region" description="Helical" evidence="6">
    <location>
        <begin position="89"/>
        <end position="111"/>
    </location>
</feature>
<dbReference type="PANTHER" id="PTHR30028">
    <property type="entry name" value="UPF0014 INNER MEMBRANE PROTEIN YBBM-RELATED"/>
    <property type="match status" value="1"/>
</dbReference>
<feature type="transmembrane region" description="Helical" evidence="6">
    <location>
        <begin position="117"/>
        <end position="137"/>
    </location>
</feature>
<dbReference type="GO" id="GO:0005886">
    <property type="term" value="C:plasma membrane"/>
    <property type="evidence" value="ECO:0007669"/>
    <property type="project" value="TreeGrafter"/>
</dbReference>
<keyword evidence="5 6" id="KW-0472">Membrane</keyword>
<name>A0A1Q8QWE7_9FIRM</name>
<dbReference type="STRING" id="1888891.DSOL_2357"/>
<dbReference type="EMBL" id="MLBF01000015">
    <property type="protein sequence ID" value="OLN31669.1"/>
    <property type="molecule type" value="Genomic_DNA"/>
</dbReference>
<protein>
    <submittedName>
        <fullName evidence="7">YbbM seven transmembrane helix protein</fullName>
    </submittedName>
</protein>
<dbReference type="InterPro" id="IPR005226">
    <property type="entry name" value="UPF0014_fam"/>
</dbReference>
<feature type="transmembrane region" description="Helical" evidence="6">
    <location>
        <begin position="214"/>
        <end position="236"/>
    </location>
</feature>
<comment type="subcellular location">
    <subcellularLocation>
        <location evidence="1">Membrane</location>
        <topology evidence="1">Multi-pass membrane protein</topology>
    </subcellularLocation>
</comment>
<sequence>MSWMALSLSLGFVGLAAIVSRYQELGLEKELAIAIVRTLIQLTIAGYVLAYVFASQHLIFMGLMLALMMGVAAQNAAKRGKGIPGALRIVLIGIVISEALTLALLLLFGIIPGTPQFVIPLSGMIIGNSMVASGVTLNRLSSEFTLRSGEVELALSLGANPKRASLSVVKASVKAGMIPTIDSMKTVGLVQLPGMMTGQILAGADPIQAVRYQILVMFMISGATAIASLIVVLQGYRTYFTPAAQLIVPSLND</sequence>
<dbReference type="PANTHER" id="PTHR30028:SF0">
    <property type="entry name" value="PROTEIN ALUMINUM SENSITIVE 3"/>
    <property type="match status" value="1"/>
</dbReference>
<evidence type="ECO:0000256" key="4">
    <source>
        <dbReference type="ARBA" id="ARBA00022989"/>
    </source>
</evidence>
<keyword evidence="4 6" id="KW-1133">Transmembrane helix</keyword>
<gene>
    <name evidence="7" type="ORF">DSOL_2357</name>
</gene>
<comment type="similarity">
    <text evidence="2">Belongs to the UPF0014 family.</text>
</comment>
<evidence type="ECO:0000256" key="3">
    <source>
        <dbReference type="ARBA" id="ARBA00022692"/>
    </source>
</evidence>
<dbReference type="Pfam" id="PF03649">
    <property type="entry name" value="UPF0014"/>
    <property type="match status" value="1"/>
</dbReference>
<dbReference type="AlphaFoldDB" id="A0A1Q8QWE7"/>